<dbReference type="RefSeq" id="WP_285932960.1">
    <property type="nucleotide sequence ID" value="NZ_JASTZU010000042.1"/>
</dbReference>
<feature type="transmembrane region" description="Helical" evidence="2">
    <location>
        <begin position="14"/>
        <end position="36"/>
    </location>
</feature>
<keyword evidence="4" id="KW-1185">Reference proteome</keyword>
<evidence type="ECO:0000256" key="1">
    <source>
        <dbReference type="SAM" id="Coils"/>
    </source>
</evidence>
<gene>
    <name evidence="3" type="ORF">QQS35_14620</name>
</gene>
<dbReference type="EMBL" id="JASTZU010000042">
    <property type="protein sequence ID" value="MDL4841672.1"/>
    <property type="molecule type" value="Genomic_DNA"/>
</dbReference>
<keyword evidence="2" id="KW-1133">Transmembrane helix</keyword>
<name>A0ABT7L8X3_9BACI</name>
<comment type="caution">
    <text evidence="3">The sequence shown here is derived from an EMBL/GenBank/DDBJ whole genome shotgun (WGS) entry which is preliminary data.</text>
</comment>
<dbReference type="Proteomes" id="UP001235343">
    <property type="component" value="Unassembled WGS sequence"/>
</dbReference>
<sequence length="179" mass="20560">MVEINFLERSKKNIVPYILVVLLVLLLGITVVGLQWQVSYQEEQLSSYKDQLNANLEEQRNLENIEGIQNQRQTLKEQVNEVELSIFPTLSILDKMIILLPEKAYFENYTFTIQDGLYLDIRVESVEQVAAYTNILEMQNFVEVVDVSTINQTDSGYIASLYVALNEQSLTEEASDNDD</sequence>
<evidence type="ECO:0000313" key="4">
    <source>
        <dbReference type="Proteomes" id="UP001235343"/>
    </source>
</evidence>
<evidence type="ECO:0008006" key="5">
    <source>
        <dbReference type="Google" id="ProtNLM"/>
    </source>
</evidence>
<keyword evidence="2" id="KW-0812">Transmembrane</keyword>
<protein>
    <recommendedName>
        <fullName evidence="5">Tfp pilus assembly protein PilN</fullName>
    </recommendedName>
</protein>
<keyword evidence="2" id="KW-0472">Membrane</keyword>
<feature type="coiled-coil region" evidence="1">
    <location>
        <begin position="58"/>
        <end position="85"/>
    </location>
</feature>
<evidence type="ECO:0000313" key="3">
    <source>
        <dbReference type="EMBL" id="MDL4841672.1"/>
    </source>
</evidence>
<accession>A0ABT7L8X3</accession>
<evidence type="ECO:0000256" key="2">
    <source>
        <dbReference type="SAM" id="Phobius"/>
    </source>
</evidence>
<reference evidence="3 4" key="1">
    <citation type="submission" date="2023-06" db="EMBL/GenBank/DDBJ databases">
        <title>Aquibacillus rhizosphaerae LR5S19.</title>
        <authorList>
            <person name="Sun J.-Q."/>
        </authorList>
    </citation>
    <scope>NUCLEOTIDE SEQUENCE [LARGE SCALE GENOMIC DNA]</scope>
    <source>
        <strain evidence="3 4">LR5S19</strain>
    </source>
</reference>
<proteinExistence type="predicted"/>
<organism evidence="3 4">
    <name type="scientific">Aquibacillus rhizosphaerae</name>
    <dbReference type="NCBI Taxonomy" id="3051431"/>
    <lineage>
        <taxon>Bacteria</taxon>
        <taxon>Bacillati</taxon>
        <taxon>Bacillota</taxon>
        <taxon>Bacilli</taxon>
        <taxon>Bacillales</taxon>
        <taxon>Bacillaceae</taxon>
        <taxon>Aquibacillus</taxon>
    </lineage>
</organism>
<keyword evidence="1" id="KW-0175">Coiled coil</keyword>